<protein>
    <submittedName>
        <fullName evidence="2">Uncharacterized protein</fullName>
    </submittedName>
</protein>
<evidence type="ECO:0000313" key="2">
    <source>
        <dbReference type="EMBL" id="KNE93242.1"/>
    </source>
</evidence>
<reference evidence="3" key="1">
    <citation type="submission" date="2014-03" db="EMBL/GenBank/DDBJ databases">
        <title>The Genome Sequence of Puccinia striiformis f. sp. tritici PST-78.</title>
        <authorList>
            <consortium name="The Broad Institute Genome Sequencing Platform"/>
            <person name="Cuomo C."/>
            <person name="Hulbert S."/>
            <person name="Chen X."/>
            <person name="Walker B."/>
            <person name="Young S.K."/>
            <person name="Zeng Q."/>
            <person name="Gargeya S."/>
            <person name="Fitzgerald M."/>
            <person name="Haas B."/>
            <person name="Abouelleil A."/>
            <person name="Alvarado L."/>
            <person name="Arachchi H.M."/>
            <person name="Berlin A.M."/>
            <person name="Chapman S.B."/>
            <person name="Goldberg J."/>
            <person name="Griggs A."/>
            <person name="Gujja S."/>
            <person name="Hansen M."/>
            <person name="Howarth C."/>
            <person name="Imamovic A."/>
            <person name="Larimer J."/>
            <person name="McCowan C."/>
            <person name="Montmayeur A."/>
            <person name="Murphy C."/>
            <person name="Neiman D."/>
            <person name="Pearson M."/>
            <person name="Priest M."/>
            <person name="Roberts A."/>
            <person name="Saif S."/>
            <person name="Shea T."/>
            <person name="Sisk P."/>
            <person name="Sykes S."/>
            <person name="Wortman J."/>
            <person name="Nusbaum C."/>
            <person name="Birren B."/>
        </authorList>
    </citation>
    <scope>NUCLEOTIDE SEQUENCE [LARGE SCALE GENOMIC DNA]</scope>
    <source>
        <strain evidence="3">race PST-78</strain>
    </source>
</reference>
<comment type="caution">
    <text evidence="2">The sequence shown here is derived from an EMBL/GenBank/DDBJ whole genome shotgun (WGS) entry which is preliminary data.</text>
</comment>
<proteinExistence type="predicted"/>
<gene>
    <name evidence="2" type="ORF">PSTG_13355</name>
</gene>
<evidence type="ECO:0000313" key="3">
    <source>
        <dbReference type="Proteomes" id="UP000054564"/>
    </source>
</evidence>
<accession>A0A0L0V1Q9</accession>
<keyword evidence="3" id="KW-1185">Reference proteome</keyword>
<dbReference type="EMBL" id="AJIL01000141">
    <property type="protein sequence ID" value="KNE93242.1"/>
    <property type="molecule type" value="Genomic_DNA"/>
</dbReference>
<sequence>MENSLLAAIAAAGASIMENASAVASIAISTTVIDYLGSMWDTYNQYYGNGGQARYVQYLLNEVSGRCSKSLAKLLAQIVLAVKKYVLADTGYGLWQGLMTPYQGVQYHLKEQALARAAQSTTRITHTRGGTEETDESAQDNTDGFNQECDFDVLHEDEQVKRRRDGLADWLWTQYLEYCS</sequence>
<evidence type="ECO:0000256" key="1">
    <source>
        <dbReference type="SAM" id="MobiDB-lite"/>
    </source>
</evidence>
<dbReference type="AlphaFoldDB" id="A0A0L0V1Q9"/>
<feature type="region of interest" description="Disordered" evidence="1">
    <location>
        <begin position="123"/>
        <end position="142"/>
    </location>
</feature>
<dbReference type="Proteomes" id="UP000054564">
    <property type="component" value="Unassembled WGS sequence"/>
</dbReference>
<organism evidence="2 3">
    <name type="scientific">Puccinia striiformis f. sp. tritici PST-78</name>
    <dbReference type="NCBI Taxonomy" id="1165861"/>
    <lineage>
        <taxon>Eukaryota</taxon>
        <taxon>Fungi</taxon>
        <taxon>Dikarya</taxon>
        <taxon>Basidiomycota</taxon>
        <taxon>Pucciniomycotina</taxon>
        <taxon>Pucciniomycetes</taxon>
        <taxon>Pucciniales</taxon>
        <taxon>Pucciniaceae</taxon>
        <taxon>Puccinia</taxon>
    </lineage>
</organism>
<name>A0A0L0V1Q9_9BASI</name>